<keyword evidence="6 7" id="KW-0472">Membrane</keyword>
<evidence type="ECO:0000256" key="6">
    <source>
        <dbReference type="ARBA" id="ARBA00023136"/>
    </source>
</evidence>
<dbReference type="PANTHER" id="PTHR10332:SF30">
    <property type="entry name" value="EQUILIBRATIVE NUCLEOTIDE TRANSPORTER 2"/>
    <property type="match status" value="1"/>
</dbReference>
<evidence type="ECO:0000256" key="4">
    <source>
        <dbReference type="ARBA" id="ARBA00022692"/>
    </source>
</evidence>
<comment type="caution">
    <text evidence="8">The sequence shown here is derived from an EMBL/GenBank/DDBJ whole genome shotgun (WGS) entry which is preliminary data.</text>
</comment>
<dbReference type="Proteomes" id="UP000265566">
    <property type="component" value="Chromosome 4"/>
</dbReference>
<feature type="transmembrane region" description="Helical" evidence="7">
    <location>
        <begin position="12"/>
        <end position="32"/>
    </location>
</feature>
<keyword evidence="4 7" id="KW-0812">Transmembrane</keyword>
<feature type="transmembrane region" description="Helical" evidence="7">
    <location>
        <begin position="38"/>
        <end position="54"/>
    </location>
</feature>
<dbReference type="Gramene" id="rna22437">
    <property type="protein sequence ID" value="RHN60186.1"/>
    <property type="gene ID" value="gene22437"/>
</dbReference>
<evidence type="ECO:0000256" key="2">
    <source>
        <dbReference type="ARBA" id="ARBA00007965"/>
    </source>
</evidence>
<comment type="similarity">
    <text evidence="2">Belongs to the SLC29A/ENT transporter (TC 2.A.57) family.</text>
</comment>
<gene>
    <name evidence="8" type="ORF">MtrunA17_Chr4g0022811</name>
</gene>
<dbReference type="PANTHER" id="PTHR10332">
    <property type="entry name" value="EQUILIBRATIVE NUCLEOSIDE TRANSPORTER"/>
    <property type="match status" value="1"/>
</dbReference>
<accession>A0A396I3H4</accession>
<comment type="subcellular location">
    <subcellularLocation>
        <location evidence="1">Membrane</location>
        <topology evidence="1">Multi-pass membrane protein</topology>
    </subcellularLocation>
</comment>
<sequence length="55" mass="6374">MSETPPRLEGKYAAIVICWFLGIGGLFAWNSMLTIVDYYIYLFPVLYLFSHAFFS</sequence>
<dbReference type="GO" id="GO:0005337">
    <property type="term" value="F:nucleoside transmembrane transporter activity"/>
    <property type="evidence" value="ECO:0007669"/>
    <property type="project" value="InterPro"/>
</dbReference>
<evidence type="ECO:0000256" key="1">
    <source>
        <dbReference type="ARBA" id="ARBA00004141"/>
    </source>
</evidence>
<dbReference type="GO" id="GO:0016020">
    <property type="term" value="C:membrane"/>
    <property type="evidence" value="ECO:0007669"/>
    <property type="project" value="UniProtKB-SubCell"/>
</dbReference>
<keyword evidence="3" id="KW-0813">Transport</keyword>
<protein>
    <submittedName>
        <fullName evidence="8">Putative equilibrative nucleoside transporter</fullName>
    </submittedName>
</protein>
<dbReference type="InterPro" id="IPR002259">
    <property type="entry name" value="Eqnu_transpt"/>
</dbReference>
<reference evidence="8" key="1">
    <citation type="journal article" date="2018" name="Nat. Plants">
        <title>Whole-genome landscape of Medicago truncatula symbiotic genes.</title>
        <authorList>
            <person name="Pecrix Y."/>
            <person name="Gamas P."/>
            <person name="Carrere S."/>
        </authorList>
    </citation>
    <scope>NUCLEOTIDE SEQUENCE</scope>
    <source>
        <tissue evidence="8">Leaves</tissue>
    </source>
</reference>
<name>A0A396I3H4_MEDTR</name>
<dbReference type="AlphaFoldDB" id="A0A396I3H4"/>
<evidence type="ECO:0000256" key="7">
    <source>
        <dbReference type="SAM" id="Phobius"/>
    </source>
</evidence>
<proteinExistence type="inferred from homology"/>
<evidence type="ECO:0000313" key="8">
    <source>
        <dbReference type="EMBL" id="RHN60186.1"/>
    </source>
</evidence>
<keyword evidence="5 7" id="KW-1133">Transmembrane helix</keyword>
<dbReference type="EMBL" id="PSQE01000004">
    <property type="protein sequence ID" value="RHN60186.1"/>
    <property type="molecule type" value="Genomic_DNA"/>
</dbReference>
<evidence type="ECO:0000256" key="5">
    <source>
        <dbReference type="ARBA" id="ARBA00022989"/>
    </source>
</evidence>
<organism evidence="8">
    <name type="scientific">Medicago truncatula</name>
    <name type="common">Barrel medic</name>
    <name type="synonym">Medicago tribuloides</name>
    <dbReference type="NCBI Taxonomy" id="3880"/>
    <lineage>
        <taxon>Eukaryota</taxon>
        <taxon>Viridiplantae</taxon>
        <taxon>Streptophyta</taxon>
        <taxon>Embryophyta</taxon>
        <taxon>Tracheophyta</taxon>
        <taxon>Spermatophyta</taxon>
        <taxon>Magnoliopsida</taxon>
        <taxon>eudicotyledons</taxon>
        <taxon>Gunneridae</taxon>
        <taxon>Pentapetalae</taxon>
        <taxon>rosids</taxon>
        <taxon>fabids</taxon>
        <taxon>Fabales</taxon>
        <taxon>Fabaceae</taxon>
        <taxon>Papilionoideae</taxon>
        <taxon>50 kb inversion clade</taxon>
        <taxon>NPAAA clade</taxon>
        <taxon>Hologalegina</taxon>
        <taxon>IRL clade</taxon>
        <taxon>Trifolieae</taxon>
        <taxon>Medicago</taxon>
    </lineage>
</organism>
<evidence type="ECO:0000256" key="3">
    <source>
        <dbReference type="ARBA" id="ARBA00022448"/>
    </source>
</evidence>